<organism evidence="2 3">
    <name type="scientific">Xylanibacter rarus</name>
    <dbReference type="NCBI Taxonomy" id="1676614"/>
    <lineage>
        <taxon>Bacteria</taxon>
        <taxon>Pseudomonadati</taxon>
        <taxon>Bacteroidota</taxon>
        <taxon>Bacteroidia</taxon>
        <taxon>Bacteroidales</taxon>
        <taxon>Prevotellaceae</taxon>
        <taxon>Xylanibacter</taxon>
    </lineage>
</organism>
<dbReference type="OrthoDB" id="1060107at2"/>
<dbReference type="RefSeq" id="WP_021854462.1">
    <property type="nucleotide sequence ID" value="NZ_DAWBWQ010000111.1"/>
</dbReference>
<keyword evidence="1" id="KW-0732">Signal</keyword>
<name>A0A8E1QZ96_9BACT</name>
<feature type="chain" id="PRO_5034019699" description="DUF3575 domain-containing protein" evidence="1">
    <location>
        <begin position="22"/>
        <end position="191"/>
    </location>
</feature>
<sequence>MIKRILSTALFVLATSATMLSQNVALKTNALYWATTTPNLGIEASVGKKSTLQLFYGLNPWKQSGGDQSSLRHWLVMPEYRYWFCESFNGWFIGAHLMGGQFNASSVELPFGFFPELEDHRYEGWYAGGGVTAGYQWVMSKHWNFEASIGLGYDYIKYDKYKCGTCGEKLKSSHTNYFGPTKAALSLIYIF</sequence>
<evidence type="ECO:0000256" key="1">
    <source>
        <dbReference type="SAM" id="SignalP"/>
    </source>
</evidence>
<dbReference type="InterPro" id="IPR021958">
    <property type="entry name" value="DUF3575"/>
</dbReference>
<protein>
    <recommendedName>
        <fullName evidence="4">DUF3575 domain-containing protein</fullName>
    </recommendedName>
</protein>
<dbReference type="AlphaFoldDB" id="A0A8E1QZ96"/>
<dbReference type="InterPro" id="IPR036709">
    <property type="entry name" value="Autotransporte_beta_dom_sf"/>
</dbReference>
<keyword evidence="3" id="KW-1185">Reference proteome</keyword>
<evidence type="ECO:0000313" key="3">
    <source>
        <dbReference type="Proteomes" id="UP000036951"/>
    </source>
</evidence>
<evidence type="ECO:0008006" key="4">
    <source>
        <dbReference type="Google" id="ProtNLM"/>
    </source>
</evidence>
<feature type="signal peptide" evidence="1">
    <location>
        <begin position="1"/>
        <end position="21"/>
    </location>
</feature>
<dbReference type="EMBL" id="LFQU01000002">
    <property type="protein sequence ID" value="KOO69433.1"/>
    <property type="molecule type" value="Genomic_DNA"/>
</dbReference>
<gene>
    <name evidence="2" type="ORF">ACU52_01855</name>
</gene>
<dbReference type="Proteomes" id="UP000036951">
    <property type="component" value="Unassembled WGS sequence"/>
</dbReference>
<accession>A0A8E1QZ96</accession>
<dbReference type="Pfam" id="PF12099">
    <property type="entry name" value="DUF3575"/>
    <property type="match status" value="1"/>
</dbReference>
<comment type="caution">
    <text evidence="2">The sequence shown here is derived from an EMBL/GenBank/DDBJ whole genome shotgun (WGS) entry which is preliminary data.</text>
</comment>
<dbReference type="SUPFAM" id="SSF103515">
    <property type="entry name" value="Autotransporter"/>
    <property type="match status" value="1"/>
</dbReference>
<reference evidence="2 3" key="1">
    <citation type="submission" date="2015-06" db="EMBL/GenBank/DDBJ databases">
        <title>Prevotella sp. 109, sp. nov., a novel member of the family Prevotellaceae isolated from human faeces.</title>
        <authorList>
            <person name="Shkoporov A.N."/>
            <person name="Chaplin A.V."/>
            <person name="Kafarskaia L.I."/>
            <person name="Efimov B.A."/>
        </authorList>
    </citation>
    <scope>NUCLEOTIDE SEQUENCE [LARGE SCALE GENOMIC DNA]</scope>
    <source>
        <strain evidence="2 3">109</strain>
    </source>
</reference>
<dbReference type="Gene3D" id="2.40.128.130">
    <property type="entry name" value="Autotransporter beta-domain"/>
    <property type="match status" value="1"/>
</dbReference>
<proteinExistence type="predicted"/>
<evidence type="ECO:0000313" key="2">
    <source>
        <dbReference type="EMBL" id="KOO69433.1"/>
    </source>
</evidence>